<dbReference type="EMBL" id="FOSW01000003">
    <property type="protein sequence ID" value="SFK79246.1"/>
    <property type="molecule type" value="Genomic_DNA"/>
</dbReference>
<dbReference type="STRING" id="504800.SAMN04488085_103457"/>
<evidence type="ECO:0000313" key="1">
    <source>
        <dbReference type="EMBL" id="SFK79246.1"/>
    </source>
</evidence>
<evidence type="ECO:0000313" key="2">
    <source>
        <dbReference type="Proteomes" id="UP000199152"/>
    </source>
</evidence>
<name>A0A1I4CGK3_9ACTN</name>
<reference evidence="1 2" key="1">
    <citation type="submission" date="2016-10" db="EMBL/GenBank/DDBJ databases">
        <authorList>
            <person name="de Groot N.N."/>
        </authorList>
    </citation>
    <scope>NUCLEOTIDE SEQUENCE [LARGE SCALE GENOMIC DNA]</scope>
    <source>
        <strain evidence="1 2">DSM 45317</strain>
    </source>
</reference>
<accession>A0A1I4CGK3</accession>
<protein>
    <submittedName>
        <fullName evidence="1">Uncharacterized protein</fullName>
    </submittedName>
</protein>
<organism evidence="1 2">
    <name type="scientific">Geodermatophilus ruber</name>
    <dbReference type="NCBI Taxonomy" id="504800"/>
    <lineage>
        <taxon>Bacteria</taxon>
        <taxon>Bacillati</taxon>
        <taxon>Actinomycetota</taxon>
        <taxon>Actinomycetes</taxon>
        <taxon>Geodermatophilales</taxon>
        <taxon>Geodermatophilaceae</taxon>
        <taxon>Geodermatophilus</taxon>
    </lineage>
</organism>
<sequence length="33" mass="3255">MTGAEEGPGAAVLAAIRGRRVTRAMTSEPAVGA</sequence>
<keyword evidence="2" id="KW-1185">Reference proteome</keyword>
<proteinExistence type="predicted"/>
<dbReference type="AlphaFoldDB" id="A0A1I4CGK3"/>
<gene>
    <name evidence="1" type="ORF">SAMN04488085_103457</name>
</gene>
<dbReference type="InParanoid" id="A0A1I4CGK3"/>
<dbReference type="Proteomes" id="UP000199152">
    <property type="component" value="Unassembled WGS sequence"/>
</dbReference>